<keyword evidence="11" id="KW-0643">Prostaglandin biosynthesis</keyword>
<dbReference type="GO" id="GO:0004364">
    <property type="term" value="F:glutathione transferase activity"/>
    <property type="evidence" value="ECO:0007669"/>
    <property type="project" value="UniProtKB-EC"/>
</dbReference>
<keyword evidence="19" id="KW-0275">Fatty acid biosynthesis</keyword>
<dbReference type="Ensembl" id="ENSEEET00000031625.2">
    <property type="protein sequence ID" value="ENSEEEP00000031251.1"/>
    <property type="gene ID" value="ENSEEEG00000014967.2"/>
</dbReference>
<dbReference type="RefSeq" id="XP_026854202.1">
    <property type="nucleotide sequence ID" value="XM_026998401.2"/>
</dbReference>
<evidence type="ECO:0000256" key="11">
    <source>
        <dbReference type="ARBA" id="ARBA00022585"/>
    </source>
</evidence>
<reference evidence="30" key="5">
    <citation type="submission" date="2025-09" db="UniProtKB">
        <authorList>
            <consortium name="Ensembl"/>
        </authorList>
    </citation>
    <scope>IDENTIFICATION</scope>
</reference>
<keyword evidence="10" id="KW-0444">Lipid biosynthesis</keyword>
<comment type="cofactor">
    <cofactor evidence="1">
        <name>glutathione</name>
        <dbReference type="ChEBI" id="CHEBI:57925"/>
    </cofactor>
</comment>
<evidence type="ECO:0000256" key="18">
    <source>
        <dbReference type="ARBA" id="ARBA00023136"/>
    </source>
</evidence>
<dbReference type="GO" id="GO:0016491">
    <property type="term" value="F:oxidoreductase activity"/>
    <property type="evidence" value="ECO:0007669"/>
    <property type="project" value="UniProtKB-KW"/>
</dbReference>
<reference evidence="31" key="1">
    <citation type="journal article" date="2014" name="Science">
        <title>Nonhuman genetics. Genomic basis for the convergent evolution of electric organs.</title>
        <authorList>
            <person name="Gallant J.R."/>
            <person name="Traeger L.L."/>
            <person name="Volkening J.D."/>
            <person name="Moffett H."/>
            <person name="Chen P.H."/>
            <person name="Novina C.D."/>
            <person name="Phillips G.N.Jr."/>
            <person name="Anand R."/>
            <person name="Wells G.B."/>
            <person name="Pinch M."/>
            <person name="Guth R."/>
            <person name="Unguez G.A."/>
            <person name="Albert J.S."/>
            <person name="Zakon H.H."/>
            <person name="Samanta M.P."/>
            <person name="Sussman M.R."/>
        </authorList>
    </citation>
    <scope>NUCLEOTIDE SEQUENCE [LARGE SCALE GENOMIC DNA]</scope>
</reference>
<comment type="similarity">
    <text evidence="5">Belongs to the MAPEG family.</text>
</comment>
<comment type="catalytic activity">
    <reaction evidence="22">
        <text>prostaglandin G2 = (15S)-15-hydroperoxy-prostaglandin E2</text>
        <dbReference type="Rhea" id="RHEA:64364"/>
        <dbReference type="ChEBI" id="CHEBI:82629"/>
        <dbReference type="ChEBI" id="CHEBI:152564"/>
    </reaction>
    <physiologicalReaction direction="left-to-right" evidence="22">
        <dbReference type="Rhea" id="RHEA:64365"/>
    </physiologicalReaction>
</comment>
<dbReference type="Pfam" id="PF01124">
    <property type="entry name" value="MAPEG"/>
    <property type="match status" value="1"/>
</dbReference>
<evidence type="ECO:0000256" key="24">
    <source>
        <dbReference type="ARBA" id="ARBA00036848"/>
    </source>
</evidence>
<evidence type="ECO:0000256" key="3">
    <source>
        <dbReference type="ARBA" id="ARBA00004556"/>
    </source>
</evidence>
<dbReference type="EC" id="2.5.1.18" evidence="7"/>
<comment type="subcellular location">
    <subcellularLocation>
        <location evidence="3">Cytoplasm</location>
        <location evidence="3">Perinuclear region</location>
    </subcellularLocation>
    <subcellularLocation>
        <location evidence="2">Membrane</location>
        <topology evidence="2">Multi-pass membrane protein</topology>
    </subcellularLocation>
</comment>
<gene>
    <name evidence="30" type="primary">PTGES</name>
</gene>
<comment type="function">
    <text evidence="29">Terminal enzyme of the cyclooxygenase (COX)-2-mediated prostaglandin E2 (PGE2) biosynthetic pathway. Catalyzes the glutathione-dependent oxidoreduction of prostaglandin endoperoxide H2 (PGH2) to prostaglandin E2 (PGE2) in response to inflammatory stimuli. Plays a key role in inflammation response, fever and pain. Also catalyzes the oxidoreduction of endocannabinoids into prostaglandin glycerol esters and PGG2 into 15-hydroperoxy-PGE2. In addition, displays low glutathione transferase and glutathione-dependent peroxidase activities, toward 1-chloro-2,4-dinitrobenzene and 5-hydroperoxyicosatetraenoic acid (5-HPETE), respectively.</text>
</comment>
<dbReference type="GO" id="GO:0042074">
    <property type="term" value="P:cell migration involved in gastrulation"/>
    <property type="evidence" value="ECO:0007669"/>
    <property type="project" value="Ensembl"/>
</dbReference>
<dbReference type="InterPro" id="IPR001129">
    <property type="entry name" value="Membr-assoc_MAPEG"/>
</dbReference>
<comment type="catalytic activity">
    <reaction evidence="21">
        <text>prostaglandin H2 = prostaglandin E2</text>
        <dbReference type="Rhea" id="RHEA:12893"/>
        <dbReference type="ChEBI" id="CHEBI:57405"/>
        <dbReference type="ChEBI" id="CHEBI:606564"/>
        <dbReference type="EC" id="5.3.99.3"/>
    </reaction>
    <physiologicalReaction direction="left-to-right" evidence="21">
        <dbReference type="Rhea" id="RHEA:12894"/>
    </physiologicalReaction>
</comment>
<evidence type="ECO:0000256" key="9">
    <source>
        <dbReference type="ARBA" id="ARBA00022501"/>
    </source>
</evidence>
<name>A0A4W4G4K4_ELEEL</name>
<dbReference type="OrthoDB" id="193139at2759"/>
<evidence type="ECO:0000256" key="7">
    <source>
        <dbReference type="ARBA" id="ARBA00012452"/>
    </source>
</evidence>
<keyword evidence="16" id="KW-0560">Oxidoreductase</keyword>
<dbReference type="GO" id="GO:0016020">
    <property type="term" value="C:membrane"/>
    <property type="evidence" value="ECO:0007669"/>
    <property type="project" value="UniProtKB-SubCell"/>
</dbReference>
<evidence type="ECO:0000256" key="17">
    <source>
        <dbReference type="ARBA" id="ARBA00023098"/>
    </source>
</evidence>
<keyword evidence="14" id="KW-0276">Fatty acid metabolism</keyword>
<evidence type="ECO:0000256" key="8">
    <source>
        <dbReference type="ARBA" id="ARBA00022490"/>
    </source>
</evidence>
<evidence type="ECO:0000256" key="22">
    <source>
        <dbReference type="ARBA" id="ARBA00036040"/>
    </source>
</evidence>
<evidence type="ECO:0000256" key="13">
    <source>
        <dbReference type="ARBA" id="ARBA00022692"/>
    </source>
</evidence>
<dbReference type="FunFam" id="1.20.120.550:FF:000002">
    <property type="entry name" value="Microsomal glutathione S-transferase 1"/>
    <property type="match status" value="1"/>
</dbReference>
<comment type="catalytic activity">
    <reaction evidence="24">
        <text>(5S)-hydroperoxy-(6E,8Z,11Z,14Z)-eicosatetraenoate + 2 glutathione = (5S)-hydroxy-(6E,8Z,11Z,14Z)-eicosatetraenoate + glutathione disulfide + H2O</text>
        <dbReference type="Rhea" id="RHEA:48620"/>
        <dbReference type="ChEBI" id="CHEBI:15377"/>
        <dbReference type="ChEBI" id="CHEBI:57450"/>
        <dbReference type="ChEBI" id="CHEBI:57925"/>
        <dbReference type="ChEBI" id="CHEBI:58297"/>
        <dbReference type="ChEBI" id="CHEBI:90632"/>
    </reaction>
</comment>
<evidence type="ECO:0000256" key="2">
    <source>
        <dbReference type="ARBA" id="ARBA00004141"/>
    </source>
</evidence>
<dbReference type="AlphaFoldDB" id="A0A4W4G4K4"/>
<dbReference type="InterPro" id="IPR040162">
    <property type="entry name" value="MGST1-like"/>
</dbReference>
<reference evidence="30" key="3">
    <citation type="submission" date="2020-05" db="EMBL/GenBank/DDBJ databases">
        <title>Electrophorus electricus (electric eel) genome, fEleEle1, primary haplotype.</title>
        <authorList>
            <person name="Myers G."/>
            <person name="Meyer A."/>
            <person name="Fedrigo O."/>
            <person name="Formenti G."/>
            <person name="Rhie A."/>
            <person name="Tracey A."/>
            <person name="Sims Y."/>
            <person name="Jarvis E.D."/>
        </authorList>
    </citation>
    <scope>NUCLEOTIDE SEQUENCE [LARGE SCALE GENOMIC DNA]</scope>
</reference>
<evidence type="ECO:0000313" key="30">
    <source>
        <dbReference type="Ensembl" id="ENSEEEP00000031251.1"/>
    </source>
</evidence>
<keyword evidence="18" id="KW-0472">Membrane</keyword>
<dbReference type="GO" id="GO:0001516">
    <property type="term" value="P:prostaglandin biosynthetic process"/>
    <property type="evidence" value="ECO:0007669"/>
    <property type="project" value="UniProtKB-KW"/>
</dbReference>
<dbReference type="OMA" id="TIAQIPC"/>
<protein>
    <recommendedName>
        <fullName evidence="25">Prostaglandin E synthase</fullName>
        <ecNumber evidence="7">2.5.1.18</ecNumber>
        <ecNumber evidence="6">5.3.99.3</ecNumber>
    </recommendedName>
    <alternativeName>
        <fullName evidence="28">Glutathione peroxidase PTGES</fullName>
    </alternativeName>
    <alternativeName>
        <fullName evidence="27">Glutathione transferase PTGES</fullName>
    </alternativeName>
    <alternativeName>
        <fullName evidence="26">Microsomal prostaglandin E synthase 1</fullName>
    </alternativeName>
</protein>
<dbReference type="GO" id="GO:0050220">
    <property type="term" value="F:prostaglandin-E synthase activity"/>
    <property type="evidence" value="ECO:0007669"/>
    <property type="project" value="UniProtKB-EC"/>
</dbReference>
<dbReference type="PANTHER" id="PTHR10689:SF9">
    <property type="entry name" value="PROSTAGLANDIN E SYNTHASE"/>
    <property type="match status" value="1"/>
</dbReference>
<dbReference type="PANTHER" id="PTHR10689">
    <property type="entry name" value="MICROSOMAL GLUTATHIONE S-TRANSFERASE 1"/>
    <property type="match status" value="1"/>
</dbReference>
<evidence type="ECO:0000256" key="1">
    <source>
        <dbReference type="ARBA" id="ARBA00001955"/>
    </source>
</evidence>
<accession>A0A4W4G4K4</accession>
<dbReference type="EC" id="5.3.99.3" evidence="6"/>
<keyword evidence="17" id="KW-0443">Lipid metabolism</keyword>
<evidence type="ECO:0000256" key="19">
    <source>
        <dbReference type="ARBA" id="ARBA00023160"/>
    </source>
</evidence>
<keyword evidence="13" id="KW-0812">Transmembrane</keyword>
<evidence type="ECO:0000313" key="31">
    <source>
        <dbReference type="Proteomes" id="UP000314983"/>
    </source>
</evidence>
<evidence type="ECO:0000256" key="6">
    <source>
        <dbReference type="ARBA" id="ARBA00012203"/>
    </source>
</evidence>
<dbReference type="GeneTree" id="ENSGT00390000011980"/>
<dbReference type="SUPFAM" id="SSF161084">
    <property type="entry name" value="MAPEG domain-like"/>
    <property type="match status" value="1"/>
</dbReference>
<evidence type="ECO:0000256" key="20">
    <source>
        <dbReference type="ARBA" id="ARBA00023235"/>
    </source>
</evidence>
<keyword evidence="9" id="KW-0644">Prostaglandin metabolism</keyword>
<evidence type="ECO:0000256" key="5">
    <source>
        <dbReference type="ARBA" id="ARBA00010459"/>
    </source>
</evidence>
<dbReference type="InterPro" id="IPR023352">
    <property type="entry name" value="MAPEG-like_dom_sf"/>
</dbReference>
<evidence type="ECO:0000256" key="15">
    <source>
        <dbReference type="ARBA" id="ARBA00022989"/>
    </source>
</evidence>
<evidence type="ECO:0000256" key="28">
    <source>
        <dbReference type="ARBA" id="ARBA00042173"/>
    </source>
</evidence>
<reference evidence="31" key="2">
    <citation type="journal article" date="2017" name="Sci. Adv.">
        <title>A tail of two voltages: Proteomic comparison of the three electric organs of the electric eel.</title>
        <authorList>
            <person name="Traeger L.L."/>
            <person name="Sabat G."/>
            <person name="Barrett-Wilt G.A."/>
            <person name="Wells G.B."/>
            <person name="Sussman M.R."/>
        </authorList>
    </citation>
    <scope>NUCLEOTIDE SEQUENCE [LARGE SCALE GENOMIC DNA]</scope>
</reference>
<comment type="catalytic activity">
    <reaction evidence="23">
        <text>2-glyceryl-prostaglandin H2 = 2-glyceryl-prostaglandin E2</text>
        <dbReference type="Rhea" id="RHEA:53324"/>
        <dbReference type="ChEBI" id="CHEBI:85166"/>
        <dbReference type="ChEBI" id="CHEBI:137172"/>
    </reaction>
    <physiologicalReaction direction="left-to-right" evidence="23">
        <dbReference type="Rhea" id="RHEA:53325"/>
    </physiologicalReaction>
</comment>
<evidence type="ECO:0000256" key="26">
    <source>
        <dbReference type="ARBA" id="ARBA00041613"/>
    </source>
</evidence>
<proteinExistence type="inferred from homology"/>
<evidence type="ECO:0000256" key="29">
    <source>
        <dbReference type="ARBA" id="ARBA00054772"/>
    </source>
</evidence>
<evidence type="ECO:0000256" key="14">
    <source>
        <dbReference type="ARBA" id="ARBA00022832"/>
    </source>
</evidence>
<dbReference type="GeneID" id="113570170"/>
<sequence>MLWNPVFSCFAFYSTLLILKMYILAIITGQLRLRKKAFVNPEDAARHGGDRFCRNDPDVERCRRAHLNDMENIFPFLFLGSIYSFTEPSLVAARGHFLIFFVARIVHSVAYLLALKAPTRSLAYTIAQLPCISMVIQILVAMASYA</sequence>
<keyword evidence="31" id="KW-1185">Reference proteome</keyword>
<evidence type="ECO:0000256" key="12">
    <source>
        <dbReference type="ARBA" id="ARBA00022679"/>
    </source>
</evidence>
<organism evidence="30 31">
    <name type="scientific">Electrophorus electricus</name>
    <name type="common">Electric eel</name>
    <name type="synonym">Gymnotus electricus</name>
    <dbReference type="NCBI Taxonomy" id="8005"/>
    <lineage>
        <taxon>Eukaryota</taxon>
        <taxon>Metazoa</taxon>
        <taxon>Chordata</taxon>
        <taxon>Craniata</taxon>
        <taxon>Vertebrata</taxon>
        <taxon>Euteleostomi</taxon>
        <taxon>Actinopterygii</taxon>
        <taxon>Neopterygii</taxon>
        <taxon>Teleostei</taxon>
        <taxon>Ostariophysi</taxon>
        <taxon>Gymnotiformes</taxon>
        <taxon>Gymnotoidei</taxon>
        <taxon>Gymnotidae</taxon>
        <taxon>Electrophorus</taxon>
    </lineage>
</organism>
<evidence type="ECO:0000256" key="16">
    <source>
        <dbReference type="ARBA" id="ARBA00023002"/>
    </source>
</evidence>
<evidence type="ECO:0000256" key="10">
    <source>
        <dbReference type="ARBA" id="ARBA00022516"/>
    </source>
</evidence>
<evidence type="ECO:0000256" key="23">
    <source>
        <dbReference type="ARBA" id="ARBA00036805"/>
    </source>
</evidence>
<keyword evidence="15" id="KW-1133">Transmembrane helix</keyword>
<dbReference type="Gene3D" id="1.20.120.550">
    <property type="entry name" value="Membrane associated eicosanoid/glutathione metabolism-like domain"/>
    <property type="match status" value="1"/>
</dbReference>
<dbReference type="STRING" id="8005.ENSEEEP00000031251"/>
<keyword evidence="8" id="KW-0963">Cytoplasm</keyword>
<evidence type="ECO:0000256" key="4">
    <source>
        <dbReference type="ARBA" id="ARBA00004702"/>
    </source>
</evidence>
<keyword evidence="12" id="KW-0808">Transferase</keyword>
<keyword evidence="20" id="KW-0413">Isomerase</keyword>
<evidence type="ECO:0000256" key="27">
    <source>
        <dbReference type="ARBA" id="ARBA00042011"/>
    </source>
</evidence>
<dbReference type="Proteomes" id="UP000314983">
    <property type="component" value="Chromosome 6"/>
</dbReference>
<evidence type="ECO:0000256" key="21">
    <source>
        <dbReference type="ARBA" id="ARBA00023931"/>
    </source>
</evidence>
<reference evidence="30" key="4">
    <citation type="submission" date="2025-08" db="UniProtKB">
        <authorList>
            <consortium name="Ensembl"/>
        </authorList>
    </citation>
    <scope>IDENTIFICATION</scope>
</reference>
<comment type="pathway">
    <text evidence="4">Lipid metabolism; prostaglandin biosynthesis.</text>
</comment>
<dbReference type="GO" id="GO:0048471">
    <property type="term" value="C:perinuclear region of cytoplasm"/>
    <property type="evidence" value="ECO:0007669"/>
    <property type="project" value="UniProtKB-SubCell"/>
</dbReference>
<evidence type="ECO:0000256" key="25">
    <source>
        <dbReference type="ARBA" id="ARBA00039926"/>
    </source>
</evidence>